<accession>A0AAD8GX95</accession>
<dbReference type="PANTHER" id="PTHR46634:SF3">
    <property type="entry name" value="M REDUCTASE II SUBUNIT GAMMA, PUTATIVE (DUF3741)-RELATED"/>
    <property type="match status" value="1"/>
</dbReference>
<dbReference type="InterPro" id="IPR025486">
    <property type="entry name" value="DUF4378"/>
</dbReference>
<sequence>MFFLVHKILSAAGFNNVLEPDTLFPSWHSHGSPLDPSLRDQYLDLNDKETQHETKKRQRRSTQFQKLVFYCVNAVLKNLGAEPVVRKEVVRKGWVEDLKIERVDLRKEIENKVLEELVQEAVVELIVRLCWAFNLSYNFHSV</sequence>
<evidence type="ECO:0000259" key="1">
    <source>
        <dbReference type="Pfam" id="PF14309"/>
    </source>
</evidence>
<gene>
    <name evidence="2" type="ORF">POM88_049158</name>
</gene>
<dbReference type="PANTHER" id="PTHR46634">
    <property type="entry name" value="M REDUCTASE II SUBUNIT GAMMA, PUTATIVE (DUF3741)-RELATED"/>
    <property type="match status" value="1"/>
</dbReference>
<organism evidence="2 3">
    <name type="scientific">Heracleum sosnowskyi</name>
    <dbReference type="NCBI Taxonomy" id="360622"/>
    <lineage>
        <taxon>Eukaryota</taxon>
        <taxon>Viridiplantae</taxon>
        <taxon>Streptophyta</taxon>
        <taxon>Embryophyta</taxon>
        <taxon>Tracheophyta</taxon>
        <taxon>Spermatophyta</taxon>
        <taxon>Magnoliopsida</taxon>
        <taxon>eudicotyledons</taxon>
        <taxon>Gunneridae</taxon>
        <taxon>Pentapetalae</taxon>
        <taxon>asterids</taxon>
        <taxon>campanulids</taxon>
        <taxon>Apiales</taxon>
        <taxon>Apiaceae</taxon>
        <taxon>Apioideae</taxon>
        <taxon>apioid superclade</taxon>
        <taxon>Tordylieae</taxon>
        <taxon>Tordyliinae</taxon>
        <taxon>Heracleum</taxon>
    </lineage>
</organism>
<dbReference type="EMBL" id="JAUIZM010000011">
    <property type="protein sequence ID" value="KAK1355902.1"/>
    <property type="molecule type" value="Genomic_DNA"/>
</dbReference>
<reference evidence="2" key="2">
    <citation type="submission" date="2023-05" db="EMBL/GenBank/DDBJ databases">
        <authorList>
            <person name="Schelkunov M.I."/>
        </authorList>
    </citation>
    <scope>NUCLEOTIDE SEQUENCE</scope>
    <source>
        <strain evidence="2">Hsosn_3</strain>
        <tissue evidence="2">Leaf</tissue>
    </source>
</reference>
<proteinExistence type="predicted"/>
<dbReference type="Pfam" id="PF14309">
    <property type="entry name" value="DUF4378"/>
    <property type="match status" value="1"/>
</dbReference>
<protein>
    <recommendedName>
        <fullName evidence="1">DUF4378 domain-containing protein</fullName>
    </recommendedName>
</protein>
<keyword evidence="3" id="KW-1185">Reference proteome</keyword>
<reference evidence="2" key="1">
    <citation type="submission" date="2023-02" db="EMBL/GenBank/DDBJ databases">
        <title>Genome of toxic invasive species Heracleum sosnowskyi carries increased number of genes despite the absence of recent whole-genome duplications.</title>
        <authorList>
            <person name="Schelkunov M."/>
            <person name="Shtratnikova V."/>
            <person name="Makarenko M."/>
            <person name="Klepikova A."/>
            <person name="Omelchenko D."/>
            <person name="Novikova G."/>
            <person name="Obukhova E."/>
            <person name="Bogdanov V."/>
            <person name="Penin A."/>
            <person name="Logacheva M."/>
        </authorList>
    </citation>
    <scope>NUCLEOTIDE SEQUENCE</scope>
    <source>
        <strain evidence="2">Hsosn_3</strain>
        <tissue evidence="2">Leaf</tissue>
    </source>
</reference>
<comment type="caution">
    <text evidence="2">The sequence shown here is derived from an EMBL/GenBank/DDBJ whole genome shotgun (WGS) entry which is preliminary data.</text>
</comment>
<name>A0AAD8GX95_9APIA</name>
<dbReference type="Proteomes" id="UP001237642">
    <property type="component" value="Unassembled WGS sequence"/>
</dbReference>
<dbReference type="AlphaFoldDB" id="A0AAD8GX95"/>
<evidence type="ECO:0000313" key="3">
    <source>
        <dbReference type="Proteomes" id="UP001237642"/>
    </source>
</evidence>
<evidence type="ECO:0000313" key="2">
    <source>
        <dbReference type="EMBL" id="KAK1355902.1"/>
    </source>
</evidence>
<feature type="domain" description="DUF4378" evidence="1">
    <location>
        <begin position="4"/>
        <end position="78"/>
    </location>
</feature>